<evidence type="ECO:0000313" key="1">
    <source>
        <dbReference type="EMBL" id="AJA33573.1"/>
    </source>
</evidence>
<dbReference type="PANTHER" id="PTHR33509:SF21">
    <property type="entry name" value="OS02G0564600 PROTEIN"/>
    <property type="match status" value="1"/>
</dbReference>
<name>A0A0A7RK43_PINTB</name>
<protein>
    <submittedName>
        <fullName evidence="1">Late embryogenesis abundant protein LEA3-4</fullName>
    </submittedName>
</protein>
<sequence length="104" mass="11069">MAKLVSPNKLSSLRSLLGDLGGTHGWEQRSYATSVGRAATLLGSDGVITEVASPQQCKAAGEKEEAQGKKKGFWMRDPATGAWIPEDHFGDVDIAELRAKVLSS</sequence>
<dbReference type="EMBL" id="KM521225">
    <property type="protein sequence ID" value="AJA33573.1"/>
    <property type="molecule type" value="mRNA"/>
</dbReference>
<dbReference type="AlphaFoldDB" id="A0A0A7RK43"/>
<dbReference type="InterPro" id="IPR004926">
    <property type="entry name" value="LEA_3a"/>
</dbReference>
<organism evidence="1">
    <name type="scientific">Pinus tabuliformis</name>
    <name type="common">Chinese red pine</name>
    <name type="synonym">Pinus leucosperma</name>
    <dbReference type="NCBI Taxonomy" id="88731"/>
    <lineage>
        <taxon>Eukaryota</taxon>
        <taxon>Viridiplantae</taxon>
        <taxon>Streptophyta</taxon>
        <taxon>Embryophyta</taxon>
        <taxon>Tracheophyta</taxon>
        <taxon>Spermatophyta</taxon>
        <taxon>Pinopsida</taxon>
        <taxon>Pinidae</taxon>
        <taxon>Conifers I</taxon>
        <taxon>Pinales</taxon>
        <taxon>Pinaceae</taxon>
        <taxon>Pinus</taxon>
        <taxon>Pinus subgen. Pinus</taxon>
    </lineage>
</organism>
<dbReference type="Pfam" id="PF03242">
    <property type="entry name" value="LEA_3a"/>
    <property type="match status" value="1"/>
</dbReference>
<proteinExistence type="evidence at transcript level"/>
<accession>A0A0A7RK43</accession>
<dbReference type="PANTHER" id="PTHR33509">
    <property type="entry name" value="LATE EMBRYOGENIS ABUNDANT PROTEIN 2-RELATED"/>
    <property type="match status" value="1"/>
</dbReference>
<reference evidence="1" key="1">
    <citation type="submission" date="2014-09" db="EMBL/GenBank/DDBJ databases">
        <title>Heterologous expression of the late embryogenesis abundant (LEA) protein gene family in Pinus tabuliformis (Pinaceae) enhances Escherichia coli tolerance to salt and heat stress.</title>
        <authorList>
            <person name="Gao J."/>
        </authorList>
    </citation>
    <scope>NUCLEOTIDE SEQUENCE</scope>
</reference>